<organism evidence="11 12">
    <name type="scientific">Stichopus japonicus</name>
    <name type="common">Sea cucumber</name>
    <dbReference type="NCBI Taxonomy" id="307972"/>
    <lineage>
        <taxon>Eukaryota</taxon>
        <taxon>Metazoa</taxon>
        <taxon>Echinodermata</taxon>
        <taxon>Eleutherozoa</taxon>
        <taxon>Echinozoa</taxon>
        <taxon>Holothuroidea</taxon>
        <taxon>Aspidochirotacea</taxon>
        <taxon>Aspidochirotida</taxon>
        <taxon>Stichopodidae</taxon>
        <taxon>Apostichopus</taxon>
    </lineage>
</organism>
<dbReference type="PANTHER" id="PTHR24027">
    <property type="entry name" value="CADHERIN-23"/>
    <property type="match status" value="1"/>
</dbReference>
<dbReference type="InterPro" id="IPR015919">
    <property type="entry name" value="Cadherin-like_sf"/>
</dbReference>
<keyword evidence="7" id="KW-0472">Membrane</keyword>
<dbReference type="InterPro" id="IPR039808">
    <property type="entry name" value="Cadherin"/>
</dbReference>
<keyword evidence="6" id="KW-1133">Transmembrane helix</keyword>
<dbReference type="PROSITE" id="PS00232">
    <property type="entry name" value="CADHERIN_1"/>
    <property type="match status" value="2"/>
</dbReference>
<dbReference type="GO" id="GO:0044331">
    <property type="term" value="P:cell-cell adhesion mediated by cadherin"/>
    <property type="evidence" value="ECO:0007669"/>
    <property type="project" value="TreeGrafter"/>
</dbReference>
<dbReference type="AlphaFoldDB" id="A0A2G8K1F6"/>
<dbReference type="GO" id="GO:0016342">
    <property type="term" value="C:catenin complex"/>
    <property type="evidence" value="ECO:0007669"/>
    <property type="project" value="TreeGrafter"/>
</dbReference>
<keyword evidence="5 8" id="KW-0106">Calcium</keyword>
<dbReference type="SMART" id="SM00112">
    <property type="entry name" value="CA"/>
    <property type="match status" value="3"/>
</dbReference>
<accession>A0A2G8K1F6</accession>
<evidence type="ECO:0000259" key="10">
    <source>
        <dbReference type="PROSITE" id="PS50268"/>
    </source>
</evidence>
<dbReference type="OrthoDB" id="6252479at2759"/>
<dbReference type="InterPro" id="IPR002126">
    <property type="entry name" value="Cadherin-like_dom"/>
</dbReference>
<feature type="domain" description="Cadherin" evidence="10">
    <location>
        <begin position="1"/>
        <end position="82"/>
    </location>
</feature>
<dbReference type="GO" id="GO:0016477">
    <property type="term" value="P:cell migration"/>
    <property type="evidence" value="ECO:0007669"/>
    <property type="project" value="TreeGrafter"/>
</dbReference>
<feature type="compositionally biased region" description="Acidic residues" evidence="9">
    <location>
        <begin position="1"/>
        <end position="12"/>
    </location>
</feature>
<dbReference type="STRING" id="307972.A0A2G8K1F6"/>
<keyword evidence="12" id="KW-1185">Reference proteome</keyword>
<dbReference type="PROSITE" id="PS50268">
    <property type="entry name" value="CADHERIN_2"/>
    <property type="match status" value="3"/>
</dbReference>
<dbReference type="GO" id="GO:0005912">
    <property type="term" value="C:adherens junction"/>
    <property type="evidence" value="ECO:0007669"/>
    <property type="project" value="TreeGrafter"/>
</dbReference>
<feature type="domain" description="Cadherin" evidence="10">
    <location>
        <begin position="83"/>
        <end position="178"/>
    </location>
</feature>
<evidence type="ECO:0000256" key="3">
    <source>
        <dbReference type="ARBA" id="ARBA00022729"/>
    </source>
</evidence>
<evidence type="ECO:0000256" key="9">
    <source>
        <dbReference type="SAM" id="MobiDB-lite"/>
    </source>
</evidence>
<dbReference type="FunFam" id="2.60.40.60:FF:000020">
    <property type="entry name" value="Dachsous cadherin-related 1b"/>
    <property type="match status" value="1"/>
</dbReference>
<dbReference type="GO" id="GO:0007043">
    <property type="term" value="P:cell-cell junction assembly"/>
    <property type="evidence" value="ECO:0007669"/>
    <property type="project" value="TreeGrafter"/>
</dbReference>
<dbReference type="GO" id="GO:0005509">
    <property type="term" value="F:calcium ion binding"/>
    <property type="evidence" value="ECO:0007669"/>
    <property type="project" value="UniProtKB-UniRule"/>
</dbReference>
<dbReference type="GO" id="GO:0008013">
    <property type="term" value="F:beta-catenin binding"/>
    <property type="evidence" value="ECO:0007669"/>
    <property type="project" value="TreeGrafter"/>
</dbReference>
<comment type="subcellular location">
    <subcellularLocation>
        <location evidence="1">Membrane</location>
        <topology evidence="1">Single-pass membrane protein</topology>
    </subcellularLocation>
</comment>
<dbReference type="GO" id="GO:0007156">
    <property type="term" value="P:homophilic cell adhesion via plasma membrane adhesion molecules"/>
    <property type="evidence" value="ECO:0007669"/>
    <property type="project" value="InterPro"/>
</dbReference>
<evidence type="ECO:0000256" key="5">
    <source>
        <dbReference type="ARBA" id="ARBA00022837"/>
    </source>
</evidence>
<feature type="domain" description="Cadherin" evidence="10">
    <location>
        <begin position="186"/>
        <end position="283"/>
    </location>
</feature>
<dbReference type="GO" id="GO:0016339">
    <property type="term" value="P:calcium-dependent cell-cell adhesion via plasma membrane cell adhesion molecules"/>
    <property type="evidence" value="ECO:0007669"/>
    <property type="project" value="TreeGrafter"/>
</dbReference>
<dbReference type="Pfam" id="PF00028">
    <property type="entry name" value="Cadherin"/>
    <property type="match status" value="2"/>
</dbReference>
<evidence type="ECO:0000256" key="6">
    <source>
        <dbReference type="ARBA" id="ARBA00022989"/>
    </source>
</evidence>
<evidence type="ECO:0000256" key="7">
    <source>
        <dbReference type="ARBA" id="ARBA00023136"/>
    </source>
</evidence>
<keyword evidence="4" id="KW-0677">Repeat</keyword>
<sequence length="405" mass="44693">MTAIDSDTDDNDRLEYSLTSGGNGKFVIDKESGSVSTDGTFDFERDSQTSYQLEVQVSDGENPVQDTLNIEITDVNDNRPIFNDKAPSGSIPENDPTPYYINASATDVDSVNLIYTVSASAPINTEISKEGILNITGPFDREIEDSLTFSVTVSDGVFETKVEVNVTIEDENDNTPGFTSLCDGLVTVAENSPTGTSVCQISAIDEDKPDTVYSTIEYSLLDSVEDRFQINKITGEITVMNEKLDFEGVKTFSLTVVATDGGGNSNSSTIQVDLEDVNDNPRCLTIILKILMSYLIWKLAVCKTFPFRLSFILRLLARLLPELIDFGPIVLPSVGIVTFQIRSILRPALRKPFKFQDPETFHENSVTIHQILLATHEILALPESILKMHERLALTMEISPPPKTR</sequence>
<dbReference type="EMBL" id="MRZV01000986">
    <property type="protein sequence ID" value="PIK41824.1"/>
    <property type="molecule type" value="Genomic_DNA"/>
</dbReference>
<dbReference type="GO" id="GO:0034332">
    <property type="term" value="P:adherens junction organization"/>
    <property type="evidence" value="ECO:0007669"/>
    <property type="project" value="TreeGrafter"/>
</dbReference>
<dbReference type="SUPFAM" id="SSF49313">
    <property type="entry name" value="Cadherin-like"/>
    <property type="match status" value="3"/>
</dbReference>
<evidence type="ECO:0000313" key="12">
    <source>
        <dbReference type="Proteomes" id="UP000230750"/>
    </source>
</evidence>
<evidence type="ECO:0000256" key="4">
    <source>
        <dbReference type="ARBA" id="ARBA00022737"/>
    </source>
</evidence>
<dbReference type="CDD" id="cd11304">
    <property type="entry name" value="Cadherin_repeat"/>
    <property type="match status" value="3"/>
</dbReference>
<evidence type="ECO:0000256" key="8">
    <source>
        <dbReference type="PROSITE-ProRule" id="PRU00043"/>
    </source>
</evidence>
<protein>
    <submittedName>
        <fullName evidence="11">Putative protocadherin Fat 1</fullName>
    </submittedName>
</protein>
<name>A0A2G8K1F6_STIJA</name>
<dbReference type="PANTHER" id="PTHR24027:SF422">
    <property type="entry name" value="CADHERIN DOMAIN-CONTAINING PROTEIN"/>
    <property type="match status" value="1"/>
</dbReference>
<proteinExistence type="predicted"/>
<keyword evidence="2" id="KW-0812">Transmembrane</keyword>
<dbReference type="Gene3D" id="2.60.40.60">
    <property type="entry name" value="Cadherins"/>
    <property type="match status" value="3"/>
</dbReference>
<keyword evidence="3" id="KW-0732">Signal</keyword>
<reference evidence="11 12" key="1">
    <citation type="journal article" date="2017" name="PLoS Biol.">
        <title>The sea cucumber genome provides insights into morphological evolution and visceral regeneration.</title>
        <authorList>
            <person name="Zhang X."/>
            <person name="Sun L."/>
            <person name="Yuan J."/>
            <person name="Sun Y."/>
            <person name="Gao Y."/>
            <person name="Zhang L."/>
            <person name="Li S."/>
            <person name="Dai H."/>
            <person name="Hamel J.F."/>
            <person name="Liu C."/>
            <person name="Yu Y."/>
            <person name="Liu S."/>
            <person name="Lin W."/>
            <person name="Guo K."/>
            <person name="Jin S."/>
            <person name="Xu P."/>
            <person name="Storey K.B."/>
            <person name="Huan P."/>
            <person name="Zhang T."/>
            <person name="Zhou Y."/>
            <person name="Zhang J."/>
            <person name="Lin C."/>
            <person name="Li X."/>
            <person name="Xing L."/>
            <person name="Huo D."/>
            <person name="Sun M."/>
            <person name="Wang L."/>
            <person name="Mercier A."/>
            <person name="Li F."/>
            <person name="Yang H."/>
            <person name="Xiang J."/>
        </authorList>
    </citation>
    <scope>NUCLEOTIDE SEQUENCE [LARGE SCALE GENOMIC DNA]</scope>
    <source>
        <strain evidence="11">Shaxun</strain>
        <tissue evidence="11">Muscle</tissue>
    </source>
</reference>
<dbReference type="GO" id="GO:0000902">
    <property type="term" value="P:cell morphogenesis"/>
    <property type="evidence" value="ECO:0007669"/>
    <property type="project" value="TreeGrafter"/>
</dbReference>
<comment type="caution">
    <text evidence="11">The sequence shown here is derived from an EMBL/GenBank/DDBJ whole genome shotgun (WGS) entry which is preliminary data.</text>
</comment>
<dbReference type="Proteomes" id="UP000230750">
    <property type="component" value="Unassembled WGS sequence"/>
</dbReference>
<evidence type="ECO:0000256" key="1">
    <source>
        <dbReference type="ARBA" id="ARBA00004167"/>
    </source>
</evidence>
<evidence type="ECO:0000313" key="11">
    <source>
        <dbReference type="EMBL" id="PIK41824.1"/>
    </source>
</evidence>
<dbReference type="GO" id="GO:0045296">
    <property type="term" value="F:cadherin binding"/>
    <property type="evidence" value="ECO:0007669"/>
    <property type="project" value="TreeGrafter"/>
</dbReference>
<feature type="region of interest" description="Disordered" evidence="9">
    <location>
        <begin position="1"/>
        <end position="21"/>
    </location>
</feature>
<evidence type="ECO:0000256" key="2">
    <source>
        <dbReference type="ARBA" id="ARBA00022692"/>
    </source>
</evidence>
<dbReference type="InterPro" id="IPR020894">
    <property type="entry name" value="Cadherin_CS"/>
</dbReference>
<dbReference type="PRINTS" id="PR00205">
    <property type="entry name" value="CADHERIN"/>
</dbReference>
<gene>
    <name evidence="11" type="ORF">BSL78_21337</name>
</gene>